<accession>A0ABS8AAJ1</accession>
<evidence type="ECO:0000259" key="1">
    <source>
        <dbReference type="Pfam" id="PF14534"/>
    </source>
</evidence>
<gene>
    <name evidence="2" type="ORF">LGH70_07475</name>
</gene>
<dbReference type="InterPro" id="IPR027843">
    <property type="entry name" value="DUF4440"/>
</dbReference>
<dbReference type="InterPro" id="IPR032710">
    <property type="entry name" value="NTF2-like_dom_sf"/>
</dbReference>
<dbReference type="Proteomes" id="UP001165297">
    <property type="component" value="Unassembled WGS sequence"/>
</dbReference>
<organism evidence="2 3">
    <name type="scientific">Hymenobacter nitidus</name>
    <dbReference type="NCBI Taxonomy" id="2880929"/>
    <lineage>
        <taxon>Bacteria</taxon>
        <taxon>Pseudomonadati</taxon>
        <taxon>Bacteroidota</taxon>
        <taxon>Cytophagia</taxon>
        <taxon>Cytophagales</taxon>
        <taxon>Hymenobacteraceae</taxon>
        <taxon>Hymenobacter</taxon>
    </lineage>
</organism>
<dbReference type="NCBIfam" id="TIGR02246">
    <property type="entry name" value="SgcJ/EcaC family oxidoreductase"/>
    <property type="match status" value="1"/>
</dbReference>
<keyword evidence="3" id="KW-1185">Reference proteome</keyword>
<protein>
    <submittedName>
        <fullName evidence="2">Nuclear transport factor 2 family protein</fullName>
    </submittedName>
</protein>
<sequence>MKAALIQLDQDWAAATVRNDLDFVKKLVADDCLFTEANGSVATKAQVIQEMQAGTSNTTSNQPSEYTVRFYGADMAIIRHNMTTTGTENGKDVSGEYRRMHVLARREGRWQVVDSQSVRVGPVAVAAKP</sequence>
<evidence type="ECO:0000313" key="3">
    <source>
        <dbReference type="Proteomes" id="UP001165297"/>
    </source>
</evidence>
<evidence type="ECO:0000313" key="2">
    <source>
        <dbReference type="EMBL" id="MCB2377415.1"/>
    </source>
</evidence>
<dbReference type="SUPFAM" id="SSF54427">
    <property type="entry name" value="NTF2-like"/>
    <property type="match status" value="1"/>
</dbReference>
<dbReference type="RefSeq" id="WP_226184301.1">
    <property type="nucleotide sequence ID" value="NZ_JAJADQ010000003.1"/>
</dbReference>
<reference evidence="2" key="1">
    <citation type="submission" date="2021-10" db="EMBL/GenBank/DDBJ databases">
        <authorList>
            <person name="Dean J.D."/>
            <person name="Kim M.K."/>
            <person name="Newey C.N."/>
            <person name="Stoker T.S."/>
            <person name="Thompson D.W."/>
            <person name="Grose J.H."/>
        </authorList>
    </citation>
    <scope>NUCLEOTIDE SEQUENCE</scope>
    <source>
        <strain evidence="2">BT635</strain>
    </source>
</reference>
<dbReference type="Gene3D" id="3.10.450.50">
    <property type="match status" value="1"/>
</dbReference>
<dbReference type="Pfam" id="PF14534">
    <property type="entry name" value="DUF4440"/>
    <property type="match status" value="1"/>
</dbReference>
<name>A0ABS8AAJ1_9BACT</name>
<dbReference type="InterPro" id="IPR011944">
    <property type="entry name" value="Steroid_delta5-4_isomerase"/>
</dbReference>
<feature type="domain" description="DUF4440" evidence="1">
    <location>
        <begin position="6"/>
        <end position="112"/>
    </location>
</feature>
<proteinExistence type="predicted"/>
<comment type="caution">
    <text evidence="2">The sequence shown here is derived from an EMBL/GenBank/DDBJ whole genome shotgun (WGS) entry which is preliminary data.</text>
</comment>
<dbReference type="EMBL" id="JAJADQ010000003">
    <property type="protein sequence ID" value="MCB2377415.1"/>
    <property type="molecule type" value="Genomic_DNA"/>
</dbReference>